<feature type="signal peptide" evidence="2">
    <location>
        <begin position="1"/>
        <end position="21"/>
    </location>
</feature>
<evidence type="ECO:0000256" key="1">
    <source>
        <dbReference type="SAM" id="MobiDB-lite"/>
    </source>
</evidence>
<proteinExistence type="predicted"/>
<accession>A0A850ER58</accession>
<feature type="chain" id="PRO_5038766612" description="LppX_LprAFG lipoprotein" evidence="2">
    <location>
        <begin position="22"/>
        <end position="297"/>
    </location>
</feature>
<feature type="compositionally biased region" description="Polar residues" evidence="1">
    <location>
        <begin position="36"/>
        <end position="45"/>
    </location>
</feature>
<dbReference type="Proteomes" id="UP000564806">
    <property type="component" value="Unassembled WGS sequence"/>
</dbReference>
<dbReference type="PROSITE" id="PS51257">
    <property type="entry name" value="PROKAR_LIPOPROTEIN"/>
    <property type="match status" value="1"/>
</dbReference>
<dbReference type="InterPro" id="IPR046720">
    <property type="entry name" value="DUF6612"/>
</dbReference>
<keyword evidence="4" id="KW-1185">Reference proteome</keyword>
<dbReference type="RefSeq" id="WP_175373826.1">
    <property type="nucleotide sequence ID" value="NZ_JABWCS010000219.1"/>
</dbReference>
<protein>
    <recommendedName>
        <fullName evidence="5">LppX_LprAFG lipoprotein</fullName>
    </recommendedName>
</protein>
<evidence type="ECO:0008006" key="5">
    <source>
        <dbReference type="Google" id="ProtNLM"/>
    </source>
</evidence>
<dbReference type="EMBL" id="JABWCS010000219">
    <property type="protein sequence ID" value="NUU63415.1"/>
    <property type="molecule type" value="Genomic_DNA"/>
</dbReference>
<dbReference type="Pfam" id="PF20316">
    <property type="entry name" value="DUF6612"/>
    <property type="match status" value="1"/>
</dbReference>
<feature type="region of interest" description="Disordered" evidence="1">
    <location>
        <begin position="26"/>
        <end position="54"/>
    </location>
</feature>
<evidence type="ECO:0000256" key="2">
    <source>
        <dbReference type="SAM" id="SignalP"/>
    </source>
</evidence>
<evidence type="ECO:0000313" key="3">
    <source>
        <dbReference type="EMBL" id="NUU63415.1"/>
    </source>
</evidence>
<name>A0A850ER58_9BACL</name>
<evidence type="ECO:0000313" key="4">
    <source>
        <dbReference type="Proteomes" id="UP000564806"/>
    </source>
</evidence>
<reference evidence="3" key="1">
    <citation type="submission" date="2020-06" db="EMBL/GenBank/DDBJ databases">
        <title>Paenibacillus sp. nov., isolated from soil.</title>
        <authorList>
            <person name="Seo Y.L."/>
        </authorList>
    </citation>
    <scope>NUCLEOTIDE SEQUENCE [LARGE SCALE GENOMIC DNA]</scope>
    <source>
        <strain evidence="3">JW14</strain>
    </source>
</reference>
<comment type="caution">
    <text evidence="3">The sequence shown here is derived from an EMBL/GenBank/DDBJ whole genome shotgun (WGS) entry which is preliminary data.</text>
</comment>
<organism evidence="3 4">
    <name type="scientific">Paenibacillus agri</name>
    <dbReference type="NCBI Taxonomy" id="2744309"/>
    <lineage>
        <taxon>Bacteria</taxon>
        <taxon>Bacillati</taxon>
        <taxon>Bacillota</taxon>
        <taxon>Bacilli</taxon>
        <taxon>Bacillales</taxon>
        <taxon>Paenibacillaceae</taxon>
        <taxon>Paenibacillus</taxon>
    </lineage>
</organism>
<sequence length="297" mass="32570">MKKWTTVLLGAILTISLTACGNNEGAKNTAGASDPVATTGSNEVATNGDAKSGTPTVEELIQKTTEASQSLQSFAMESKIEQNIKMKQGETSQDQKVKMTMTSEIIKEPMQMHQEILMDLAGQGEQKIEQYITADGIYTHTGEEWMKLPSEMTAQMTEMVKESGSPEKQLEQFKSIAKDTKISEEGDTYLLTAEVSGDNVKELAKSYLDQASNGDPQMTALMEQMNIKSMKISYAVDKKSYLPTKTNVDMVMDMEASGQNISLDMKMTGDLSKHNEIKEIKVPDEAKNAQEVQIPAA</sequence>
<dbReference type="AlphaFoldDB" id="A0A850ER58"/>
<dbReference type="Gene3D" id="2.50.20.20">
    <property type="match status" value="1"/>
</dbReference>
<keyword evidence="2" id="KW-0732">Signal</keyword>
<gene>
    <name evidence="3" type="ORF">HPT30_23945</name>
</gene>